<dbReference type="InterPro" id="IPR006426">
    <property type="entry name" value="Asn_synth_AEB"/>
</dbReference>
<reference evidence="10 11" key="1">
    <citation type="journal article" date="2022" name="Genome Biol. Evol.">
        <title>Host diet, physiology and behaviors set the stage for Lachnospiraceae cladogenesis.</title>
        <authorList>
            <person name="Vera-Ponce De Leon A."/>
            <person name="Schneider M."/>
            <person name="Jahnes B.C."/>
            <person name="Sadowski V."/>
            <person name="Camuy-Velez L.A."/>
            <person name="Duan J."/>
            <person name="Sabree Z.L."/>
        </authorList>
    </citation>
    <scope>NUCLEOTIDE SEQUENCE [LARGE SCALE GENOMIC DNA]</scope>
    <source>
        <strain evidence="10 11">PAL227</strain>
    </source>
</reference>
<keyword evidence="6" id="KW-0061">Asparagine biosynthesis</keyword>
<dbReference type="EC" id="6.3.5.4" evidence="3"/>
<comment type="pathway">
    <text evidence="1">Amino-acid biosynthesis; L-asparagine biosynthesis; L-asparagine from L-aspartate (L-Gln route): step 1/1.</text>
</comment>
<dbReference type="GO" id="GO:0004066">
    <property type="term" value="F:asparagine synthase (glutamine-hydrolyzing) activity"/>
    <property type="evidence" value="ECO:0007669"/>
    <property type="project" value="UniProtKB-EC"/>
</dbReference>
<sequence>MCGFTGFYSAMSASEKEKLIDEMGEKIVHRGPDSKGSFTDDYVAFGFRRLSIIDLAGGTQPITSSDGNYVIIFNGEIYNYRELRQDLIDNHGAKFQTNSDTEVIIETYKVYKEETAARLRGMFAFVIYEKDTHKLYGARDYFGIKPFHYAKMGDTFIFGSEIKSFLPHPDFKKEVNKEALKMYLVFQYTPTEESIFKNVYKLTPGTFFTYDGKEFQTKRYFTMDYEIAEKTFDETVKLIEETVQSSVDYHQIADVEVGSFLSGGVDSSYIASSVKPMKTYSVGFDVEGFDETGYSEELCRLLKMKNVKKEITPDEFFDSLPMVQYHSDEPHANLSAVPLYYLAELAAKDVKVVLSGEGADEMFGGYESYQSSAIGEFYKGITTKKFRHRLAKWAADRPYFKGQAFLQRNADTVEDGYIGQAFIMNNEEAEEILAPAYQSDIKYQDITKPYFDKMKGMDDLHKKMYLDMHVWLPNDILLKADRMTMAHSLELRVPYLDREVWNLSRTMKSRFLIDKGVPKFAFRTAALAKIPTEWAKRKKLGFMVPIKVWLREDKYYNQVKAIFEKDYVSEFFDQKLILQMLEEHKAKKKAHHRKLYTIYSFLLWYEQYFVLR</sequence>
<dbReference type="Proteomes" id="UP001523565">
    <property type="component" value="Unassembled WGS sequence"/>
</dbReference>
<dbReference type="Gene3D" id="3.60.20.10">
    <property type="entry name" value="Glutamine Phosphoribosylpyrophosphate, subunit 1, domain 1"/>
    <property type="match status" value="1"/>
</dbReference>
<dbReference type="CDD" id="cd01991">
    <property type="entry name" value="Asn_synthase_B_C"/>
    <property type="match status" value="1"/>
</dbReference>
<dbReference type="PANTHER" id="PTHR43284:SF1">
    <property type="entry name" value="ASPARAGINE SYNTHETASE"/>
    <property type="match status" value="1"/>
</dbReference>
<organism evidence="10 11">
    <name type="scientific">Ohessyouella blattaphilus</name>
    <dbReference type="NCBI Taxonomy" id="2949333"/>
    <lineage>
        <taxon>Bacteria</taxon>
        <taxon>Bacillati</taxon>
        <taxon>Bacillota</taxon>
        <taxon>Clostridia</taxon>
        <taxon>Lachnospirales</taxon>
        <taxon>Lachnospiraceae</taxon>
        <taxon>Ohessyouella</taxon>
    </lineage>
</organism>
<evidence type="ECO:0000256" key="3">
    <source>
        <dbReference type="ARBA" id="ARBA00012737"/>
    </source>
</evidence>
<dbReference type="PIRSF" id="PIRSF001589">
    <property type="entry name" value="Asn_synthetase_glu-h"/>
    <property type="match status" value="1"/>
</dbReference>
<dbReference type="Pfam" id="PF00733">
    <property type="entry name" value="Asn_synthase"/>
    <property type="match status" value="1"/>
</dbReference>
<comment type="caution">
    <text evidence="10">The sequence shown here is derived from an EMBL/GenBank/DDBJ whole genome shotgun (WGS) entry which is preliminary data.</text>
</comment>
<evidence type="ECO:0000256" key="7">
    <source>
        <dbReference type="ARBA" id="ARBA00022962"/>
    </source>
</evidence>
<dbReference type="EMBL" id="JAMZFV010000004">
    <property type="protein sequence ID" value="MCP1109550.1"/>
    <property type="molecule type" value="Genomic_DNA"/>
</dbReference>
<gene>
    <name evidence="10" type="primary">asnB</name>
    <name evidence="10" type="ORF">NK118_04705</name>
</gene>
<evidence type="ECO:0000259" key="9">
    <source>
        <dbReference type="PROSITE" id="PS51278"/>
    </source>
</evidence>
<dbReference type="InterPro" id="IPR014729">
    <property type="entry name" value="Rossmann-like_a/b/a_fold"/>
</dbReference>
<comment type="similarity">
    <text evidence="2">Belongs to the asparagine synthetase family.</text>
</comment>
<evidence type="ECO:0000256" key="5">
    <source>
        <dbReference type="ARBA" id="ARBA00022840"/>
    </source>
</evidence>
<evidence type="ECO:0000256" key="8">
    <source>
        <dbReference type="ARBA" id="ARBA00048741"/>
    </source>
</evidence>
<dbReference type="CDD" id="cd00712">
    <property type="entry name" value="AsnB"/>
    <property type="match status" value="1"/>
</dbReference>
<dbReference type="InterPro" id="IPR029055">
    <property type="entry name" value="Ntn_hydrolases_N"/>
</dbReference>
<protein>
    <recommendedName>
        <fullName evidence="3">asparagine synthase (glutamine-hydrolyzing)</fullName>
        <ecNumber evidence="3">6.3.5.4</ecNumber>
    </recommendedName>
</protein>
<dbReference type="InterPro" id="IPR017932">
    <property type="entry name" value="GATase_2_dom"/>
</dbReference>
<keyword evidence="7" id="KW-0315">Glutamine amidotransferase</keyword>
<keyword evidence="10" id="KW-0436">Ligase</keyword>
<comment type="catalytic activity">
    <reaction evidence="8">
        <text>L-aspartate + L-glutamine + ATP + H2O = L-asparagine + L-glutamate + AMP + diphosphate + H(+)</text>
        <dbReference type="Rhea" id="RHEA:12228"/>
        <dbReference type="ChEBI" id="CHEBI:15377"/>
        <dbReference type="ChEBI" id="CHEBI:15378"/>
        <dbReference type="ChEBI" id="CHEBI:29985"/>
        <dbReference type="ChEBI" id="CHEBI:29991"/>
        <dbReference type="ChEBI" id="CHEBI:30616"/>
        <dbReference type="ChEBI" id="CHEBI:33019"/>
        <dbReference type="ChEBI" id="CHEBI:58048"/>
        <dbReference type="ChEBI" id="CHEBI:58359"/>
        <dbReference type="ChEBI" id="CHEBI:456215"/>
        <dbReference type="EC" id="6.3.5.4"/>
    </reaction>
</comment>
<evidence type="ECO:0000256" key="4">
    <source>
        <dbReference type="ARBA" id="ARBA00022741"/>
    </source>
</evidence>
<evidence type="ECO:0000313" key="11">
    <source>
        <dbReference type="Proteomes" id="UP001523565"/>
    </source>
</evidence>
<feature type="domain" description="Glutamine amidotransferase type-2" evidence="9">
    <location>
        <begin position="2"/>
        <end position="213"/>
    </location>
</feature>
<keyword evidence="6" id="KW-0028">Amino-acid biosynthesis</keyword>
<dbReference type="InterPro" id="IPR001962">
    <property type="entry name" value="Asn_synthase"/>
</dbReference>
<dbReference type="InterPro" id="IPR033738">
    <property type="entry name" value="AsnB_N"/>
</dbReference>
<evidence type="ECO:0000313" key="10">
    <source>
        <dbReference type="EMBL" id="MCP1109550.1"/>
    </source>
</evidence>
<dbReference type="PROSITE" id="PS51278">
    <property type="entry name" value="GATASE_TYPE_2"/>
    <property type="match status" value="1"/>
</dbReference>
<name>A0ABT1EFR5_9FIRM</name>
<dbReference type="PANTHER" id="PTHR43284">
    <property type="entry name" value="ASPARAGINE SYNTHETASE (GLUTAMINE-HYDROLYZING)"/>
    <property type="match status" value="1"/>
</dbReference>
<dbReference type="SUPFAM" id="SSF52402">
    <property type="entry name" value="Adenine nucleotide alpha hydrolases-like"/>
    <property type="match status" value="1"/>
</dbReference>
<dbReference type="Pfam" id="PF13537">
    <property type="entry name" value="GATase_7"/>
    <property type="match status" value="1"/>
</dbReference>
<keyword evidence="4" id="KW-0547">Nucleotide-binding</keyword>
<dbReference type="SUPFAM" id="SSF56235">
    <property type="entry name" value="N-terminal nucleophile aminohydrolases (Ntn hydrolases)"/>
    <property type="match status" value="1"/>
</dbReference>
<dbReference type="RefSeq" id="WP_262068454.1">
    <property type="nucleotide sequence ID" value="NZ_JAMXOC010000004.1"/>
</dbReference>
<dbReference type="Gene3D" id="3.40.50.620">
    <property type="entry name" value="HUPs"/>
    <property type="match status" value="1"/>
</dbReference>
<keyword evidence="5" id="KW-0067">ATP-binding</keyword>
<dbReference type="NCBIfam" id="TIGR01536">
    <property type="entry name" value="asn_synth_AEB"/>
    <property type="match status" value="1"/>
</dbReference>
<evidence type="ECO:0000256" key="1">
    <source>
        <dbReference type="ARBA" id="ARBA00005187"/>
    </source>
</evidence>
<keyword evidence="11" id="KW-1185">Reference proteome</keyword>
<accession>A0ABT1EFR5</accession>
<evidence type="ECO:0000256" key="2">
    <source>
        <dbReference type="ARBA" id="ARBA00005752"/>
    </source>
</evidence>
<proteinExistence type="inferred from homology"/>
<dbReference type="InterPro" id="IPR051786">
    <property type="entry name" value="ASN_synthetase/amidase"/>
</dbReference>
<evidence type="ECO:0000256" key="6">
    <source>
        <dbReference type="ARBA" id="ARBA00022888"/>
    </source>
</evidence>